<dbReference type="Pfam" id="PF06733">
    <property type="entry name" value="DEAD_2"/>
    <property type="match status" value="1"/>
</dbReference>
<gene>
    <name evidence="2" type="ORF">POTOM_011591</name>
</gene>
<dbReference type="InterPro" id="IPR010614">
    <property type="entry name" value="RAD3-like_helicase_DEAD"/>
</dbReference>
<dbReference type="EMBL" id="JAAWWB010000005">
    <property type="protein sequence ID" value="KAG6782199.1"/>
    <property type="molecule type" value="Genomic_DNA"/>
</dbReference>
<dbReference type="OrthoDB" id="19182at2759"/>
<evidence type="ECO:0000313" key="2">
    <source>
        <dbReference type="EMBL" id="KAG6782199.1"/>
    </source>
</evidence>
<protein>
    <recommendedName>
        <fullName evidence="1">RAD3-like helicase DEAD domain-containing protein</fullName>
    </recommendedName>
</protein>
<accession>A0A8X8D8G5</accession>
<name>A0A8X8D8G5_POPTO</name>
<comment type="caution">
    <text evidence="2">The sequence shown here is derived from an EMBL/GenBank/DDBJ whole genome shotgun (WGS) entry which is preliminary data.</text>
</comment>
<dbReference type="Proteomes" id="UP000886885">
    <property type="component" value="Chromosome 3A"/>
</dbReference>
<dbReference type="GO" id="GO:0003678">
    <property type="term" value="F:DNA helicase activity"/>
    <property type="evidence" value="ECO:0007669"/>
    <property type="project" value="InterPro"/>
</dbReference>
<evidence type="ECO:0000313" key="3">
    <source>
        <dbReference type="Proteomes" id="UP000886885"/>
    </source>
</evidence>
<sequence>MSTYKIRRIEVDFPFEADDCQLVYMEKNHIVSSKRKPKMVIFGSREQLCVHEEVSLLRGKIQNNTCHLICRKREKYQCSHYSRVEGKLYIAHFYDYA</sequence>
<feature type="domain" description="RAD3-like helicase DEAD" evidence="1">
    <location>
        <begin position="32"/>
        <end position="85"/>
    </location>
</feature>
<dbReference type="AlphaFoldDB" id="A0A8X8D8G5"/>
<dbReference type="GO" id="GO:0005524">
    <property type="term" value="F:ATP binding"/>
    <property type="evidence" value="ECO:0007669"/>
    <property type="project" value="InterPro"/>
</dbReference>
<keyword evidence="3" id="KW-1185">Reference proteome</keyword>
<organism evidence="2 3">
    <name type="scientific">Populus tomentosa</name>
    <name type="common">Chinese white poplar</name>
    <dbReference type="NCBI Taxonomy" id="118781"/>
    <lineage>
        <taxon>Eukaryota</taxon>
        <taxon>Viridiplantae</taxon>
        <taxon>Streptophyta</taxon>
        <taxon>Embryophyta</taxon>
        <taxon>Tracheophyta</taxon>
        <taxon>Spermatophyta</taxon>
        <taxon>Magnoliopsida</taxon>
        <taxon>eudicotyledons</taxon>
        <taxon>Gunneridae</taxon>
        <taxon>Pentapetalae</taxon>
        <taxon>rosids</taxon>
        <taxon>fabids</taxon>
        <taxon>Malpighiales</taxon>
        <taxon>Salicaceae</taxon>
        <taxon>Saliceae</taxon>
        <taxon>Populus</taxon>
    </lineage>
</organism>
<proteinExistence type="predicted"/>
<reference evidence="2" key="1">
    <citation type="journal article" date="2020" name="bioRxiv">
        <title>Hybrid origin of Populus tomentosa Carr. identified through genome sequencing and phylogenomic analysis.</title>
        <authorList>
            <person name="An X."/>
            <person name="Gao K."/>
            <person name="Chen Z."/>
            <person name="Li J."/>
            <person name="Yang X."/>
            <person name="Yang X."/>
            <person name="Zhou J."/>
            <person name="Guo T."/>
            <person name="Zhao T."/>
            <person name="Huang S."/>
            <person name="Miao D."/>
            <person name="Khan W.U."/>
            <person name="Rao P."/>
            <person name="Ye M."/>
            <person name="Lei B."/>
            <person name="Liao W."/>
            <person name="Wang J."/>
            <person name="Ji L."/>
            <person name="Li Y."/>
            <person name="Guo B."/>
            <person name="Mustafa N.S."/>
            <person name="Li S."/>
            <person name="Yun Q."/>
            <person name="Keller S.R."/>
            <person name="Mao J."/>
            <person name="Zhang R."/>
            <person name="Strauss S.H."/>
        </authorList>
    </citation>
    <scope>NUCLEOTIDE SEQUENCE</scope>
    <source>
        <strain evidence="2">GM15</strain>
        <tissue evidence="2">Leaf</tissue>
    </source>
</reference>
<evidence type="ECO:0000259" key="1">
    <source>
        <dbReference type="Pfam" id="PF06733"/>
    </source>
</evidence>
<dbReference type="GO" id="GO:0003677">
    <property type="term" value="F:DNA binding"/>
    <property type="evidence" value="ECO:0007669"/>
    <property type="project" value="InterPro"/>
</dbReference>